<evidence type="ECO:0000256" key="1">
    <source>
        <dbReference type="SAM" id="MobiDB-lite"/>
    </source>
</evidence>
<accession>A0A1E5QJL9</accession>
<organism evidence="2">
    <name type="scientific">Desertifilum tharense IPPAS B-1220</name>
    <dbReference type="NCBI Taxonomy" id="1781255"/>
    <lineage>
        <taxon>Bacteria</taxon>
        <taxon>Bacillati</taxon>
        <taxon>Cyanobacteriota</taxon>
        <taxon>Cyanophyceae</taxon>
        <taxon>Desertifilales</taxon>
        <taxon>Desertifilaceae</taxon>
        <taxon>Desertifilum</taxon>
    </lineage>
</organism>
<proteinExistence type="predicted"/>
<feature type="compositionally biased region" description="Polar residues" evidence="1">
    <location>
        <begin position="71"/>
        <end position="82"/>
    </location>
</feature>
<name>A0A1E5QJL9_9CYAN</name>
<comment type="caution">
    <text evidence="2">The sequence shown here is derived from an EMBL/GenBank/DDBJ whole genome shotgun (WGS) entry which is preliminary data.</text>
</comment>
<feature type="region of interest" description="Disordered" evidence="1">
    <location>
        <begin position="62"/>
        <end position="89"/>
    </location>
</feature>
<protein>
    <submittedName>
        <fullName evidence="2">Uncharacterized protein</fullName>
    </submittedName>
</protein>
<sequence length="126" mass="14413">MNANFSKLKPGQKVIYRLQLGDPSFYEYAMFEVAEVCQGDRGCYYVKTKCDRLLPLEEIQLAEDKPKRGQHPNSKANLQKGPQSRKKTRVRKLFSLSPETVEWLQNQPIPASQVIDELVAIARSSE</sequence>
<evidence type="ECO:0000313" key="2">
    <source>
        <dbReference type="EMBL" id="OEJ74784.1"/>
    </source>
</evidence>
<dbReference type="EMBL" id="MJGC01000061">
    <property type="protein sequence ID" value="OEJ74784.1"/>
    <property type="molecule type" value="Genomic_DNA"/>
</dbReference>
<dbReference type="RefSeq" id="WP_069967637.1">
    <property type="nucleotide sequence ID" value="NZ_CM124774.1"/>
</dbReference>
<reference evidence="2" key="1">
    <citation type="submission" date="2016-09" db="EMBL/GenBank/DDBJ databases">
        <title>Draft genome of thermotolerant cyanobacterium Desertifilum sp. strain IPPAS B-1220.</title>
        <authorList>
            <person name="Sinetova M.A."/>
            <person name="Bolakhan K."/>
            <person name="Zayadan B.K."/>
            <person name="Mironov K.S."/>
            <person name="Ustinova V."/>
            <person name="Kupriyanova E.V."/>
            <person name="Sidorov R.A."/>
            <person name="Skrypnik A.N."/>
            <person name="Gogoleva N.E."/>
            <person name="Gogolev Y.V."/>
            <person name="Los D.A."/>
        </authorList>
    </citation>
    <scope>NUCLEOTIDE SEQUENCE [LARGE SCALE GENOMIC DNA]</scope>
    <source>
        <strain evidence="2">IPPAS B-1220</strain>
    </source>
</reference>
<dbReference type="AlphaFoldDB" id="A0A1E5QJL9"/>
<gene>
    <name evidence="2" type="ORF">BH720_12970</name>
</gene>